<dbReference type="Gene3D" id="3.75.10.10">
    <property type="entry name" value="L-arginine/glycine Amidinotransferase, Chain A"/>
    <property type="match status" value="1"/>
</dbReference>
<protein>
    <submittedName>
        <fullName evidence="2">Uncharacterized protein</fullName>
    </submittedName>
</protein>
<dbReference type="GO" id="GO:0009446">
    <property type="term" value="P:putrescine biosynthetic process"/>
    <property type="evidence" value="ECO:0007669"/>
    <property type="project" value="InterPro"/>
</dbReference>
<keyword evidence="1" id="KW-0378">Hydrolase</keyword>
<dbReference type="PANTHER" id="PTHR31377:SF0">
    <property type="entry name" value="AGMATINE DEIMINASE-RELATED"/>
    <property type="match status" value="1"/>
</dbReference>
<sequence>MILEGSSIDVNDQGALLTTEACLLNPNRNPHLAKGDIELRLR</sequence>
<evidence type="ECO:0000256" key="1">
    <source>
        <dbReference type="ARBA" id="ARBA00022801"/>
    </source>
</evidence>
<name>A0A381ZR67_9ZZZZ</name>
<proteinExistence type="predicted"/>
<organism evidence="2">
    <name type="scientific">marine metagenome</name>
    <dbReference type="NCBI Taxonomy" id="408172"/>
    <lineage>
        <taxon>unclassified sequences</taxon>
        <taxon>metagenomes</taxon>
        <taxon>ecological metagenomes</taxon>
    </lineage>
</organism>
<dbReference type="SUPFAM" id="SSF55909">
    <property type="entry name" value="Pentein"/>
    <property type="match status" value="1"/>
</dbReference>
<gene>
    <name evidence="2" type="ORF">METZ01_LOCUS144315</name>
</gene>
<dbReference type="GO" id="GO:0047632">
    <property type="term" value="F:agmatine deiminase activity"/>
    <property type="evidence" value="ECO:0007669"/>
    <property type="project" value="TreeGrafter"/>
</dbReference>
<evidence type="ECO:0000313" key="2">
    <source>
        <dbReference type="EMBL" id="SVA91461.1"/>
    </source>
</evidence>
<dbReference type="EMBL" id="UINC01022242">
    <property type="protein sequence ID" value="SVA91461.1"/>
    <property type="molecule type" value="Genomic_DNA"/>
</dbReference>
<dbReference type="AlphaFoldDB" id="A0A381ZR67"/>
<reference evidence="2" key="1">
    <citation type="submission" date="2018-05" db="EMBL/GenBank/DDBJ databases">
        <authorList>
            <person name="Lanie J.A."/>
            <person name="Ng W.-L."/>
            <person name="Kazmierczak K.M."/>
            <person name="Andrzejewski T.M."/>
            <person name="Davidsen T.M."/>
            <person name="Wayne K.J."/>
            <person name="Tettelin H."/>
            <person name="Glass J.I."/>
            <person name="Rusch D."/>
            <person name="Podicherti R."/>
            <person name="Tsui H.-C.T."/>
            <person name="Winkler M.E."/>
        </authorList>
    </citation>
    <scope>NUCLEOTIDE SEQUENCE</scope>
</reference>
<dbReference type="InterPro" id="IPR007466">
    <property type="entry name" value="Peptidyl-Arg-deiminase_porph"/>
</dbReference>
<dbReference type="GO" id="GO:0004668">
    <property type="term" value="F:protein-arginine deiminase activity"/>
    <property type="evidence" value="ECO:0007669"/>
    <property type="project" value="InterPro"/>
</dbReference>
<dbReference type="Pfam" id="PF04371">
    <property type="entry name" value="PAD_porph"/>
    <property type="match status" value="1"/>
</dbReference>
<accession>A0A381ZR67</accession>
<feature type="non-terminal residue" evidence="2">
    <location>
        <position position="42"/>
    </location>
</feature>
<dbReference type="PANTHER" id="PTHR31377">
    <property type="entry name" value="AGMATINE DEIMINASE-RELATED"/>
    <property type="match status" value="1"/>
</dbReference>